<feature type="signal peptide" evidence="1">
    <location>
        <begin position="1"/>
        <end position="24"/>
    </location>
</feature>
<sequence>MIDRRGWAMAACVVIALGMPRVGAAQSDEQIRRVGFLSGGPRPPDGAVPAPLRNALDTAIGADGKRITYEGRWSQGRPEKLPGLAAELIALKVDAIVTVGGPPAAVAKQATKTVPVVVINAGDVVETGLVSSLARPGGNITGIDDPAAVLSAKRLEFVKELVPRAQHVAVLWNASDSAMTLRFHSIEKAAPVLGVSIDPLPVREPDDFNVALAAMNQARPDAVMMITDALTILNRQRVIDYAAMQRLPAVYEYAAEVRAGGLLSYGADAAEIMALAADYVYRIIKGAKPADLPVAQPKRYHLTINMATARSLGLSIPASLLLRADEVIP</sequence>
<dbReference type="PANTHER" id="PTHR35271">
    <property type="entry name" value="ABC TRANSPORTER, SUBSTRATE-BINDING LIPOPROTEIN-RELATED"/>
    <property type="match status" value="1"/>
</dbReference>
<reference evidence="2 3" key="1">
    <citation type="submission" date="2024-03" db="EMBL/GenBank/DDBJ databases">
        <title>Novel species of the genus Variovorax.</title>
        <authorList>
            <person name="Liu Q."/>
            <person name="Xin Y.-H."/>
        </authorList>
    </citation>
    <scope>NUCLEOTIDE SEQUENCE [LARGE SCALE GENOMIC DNA]</scope>
    <source>
        <strain evidence="2 3">KACC 18900</strain>
    </source>
</reference>
<keyword evidence="3" id="KW-1185">Reference proteome</keyword>
<dbReference type="Proteomes" id="UP001385892">
    <property type="component" value="Unassembled WGS sequence"/>
</dbReference>
<keyword evidence="1" id="KW-0732">Signal</keyword>
<dbReference type="Pfam" id="PF04392">
    <property type="entry name" value="ABC_sub_bind"/>
    <property type="match status" value="1"/>
</dbReference>
<evidence type="ECO:0000313" key="3">
    <source>
        <dbReference type="Proteomes" id="UP001385892"/>
    </source>
</evidence>
<evidence type="ECO:0000256" key="1">
    <source>
        <dbReference type="SAM" id="SignalP"/>
    </source>
</evidence>
<dbReference type="CDD" id="cd06325">
    <property type="entry name" value="PBP1_ABC_unchar_transporter"/>
    <property type="match status" value="1"/>
</dbReference>
<dbReference type="SUPFAM" id="SSF53822">
    <property type="entry name" value="Periplasmic binding protein-like I"/>
    <property type="match status" value="1"/>
</dbReference>
<name>A0ABU8WI21_9BURK</name>
<comment type="caution">
    <text evidence="2">The sequence shown here is derived from an EMBL/GenBank/DDBJ whole genome shotgun (WGS) entry which is preliminary data.</text>
</comment>
<protein>
    <submittedName>
        <fullName evidence="2">ABC transporter substrate-binding protein</fullName>
    </submittedName>
</protein>
<dbReference type="EMBL" id="JBBKZT010000003">
    <property type="protein sequence ID" value="MEJ8846574.1"/>
    <property type="molecule type" value="Genomic_DNA"/>
</dbReference>
<dbReference type="PANTHER" id="PTHR35271:SF1">
    <property type="entry name" value="ABC TRANSPORTER, SUBSTRATE-BINDING LIPOPROTEIN"/>
    <property type="match status" value="1"/>
</dbReference>
<evidence type="ECO:0000313" key="2">
    <source>
        <dbReference type="EMBL" id="MEJ8846574.1"/>
    </source>
</evidence>
<accession>A0ABU8WI21</accession>
<feature type="chain" id="PRO_5046867324" evidence="1">
    <location>
        <begin position="25"/>
        <end position="329"/>
    </location>
</feature>
<proteinExistence type="predicted"/>
<dbReference type="Gene3D" id="3.40.50.2300">
    <property type="match status" value="2"/>
</dbReference>
<dbReference type="InterPro" id="IPR028082">
    <property type="entry name" value="Peripla_BP_I"/>
</dbReference>
<gene>
    <name evidence="2" type="ORF">WKW82_07940</name>
</gene>
<dbReference type="RefSeq" id="WP_340341722.1">
    <property type="nucleotide sequence ID" value="NZ_JBBKZT010000003.1"/>
</dbReference>
<dbReference type="InterPro" id="IPR007487">
    <property type="entry name" value="ABC_transpt-TYRBP-like"/>
</dbReference>
<organism evidence="2 3">
    <name type="scientific">Variovorax rhizosphaerae</name>
    <dbReference type="NCBI Taxonomy" id="1836200"/>
    <lineage>
        <taxon>Bacteria</taxon>
        <taxon>Pseudomonadati</taxon>
        <taxon>Pseudomonadota</taxon>
        <taxon>Betaproteobacteria</taxon>
        <taxon>Burkholderiales</taxon>
        <taxon>Comamonadaceae</taxon>
        <taxon>Variovorax</taxon>
    </lineage>
</organism>